<keyword evidence="1" id="KW-0812">Transmembrane</keyword>
<comment type="caution">
    <text evidence="2">The sequence shown here is derived from an EMBL/GenBank/DDBJ whole genome shotgun (WGS) entry which is preliminary data.</text>
</comment>
<feature type="non-terminal residue" evidence="2">
    <location>
        <position position="1"/>
    </location>
</feature>
<name>A0AAW0X2P0_CHEQU</name>
<dbReference type="EMBL" id="JARKIK010000040">
    <property type="protein sequence ID" value="KAK8738172.1"/>
    <property type="molecule type" value="Genomic_DNA"/>
</dbReference>
<evidence type="ECO:0000313" key="2">
    <source>
        <dbReference type="EMBL" id="KAK8738172.1"/>
    </source>
</evidence>
<evidence type="ECO:0008006" key="4">
    <source>
        <dbReference type="Google" id="ProtNLM"/>
    </source>
</evidence>
<keyword evidence="1" id="KW-0472">Membrane</keyword>
<keyword evidence="1" id="KW-1133">Transmembrane helix</keyword>
<evidence type="ECO:0000313" key="3">
    <source>
        <dbReference type="Proteomes" id="UP001445076"/>
    </source>
</evidence>
<dbReference type="Proteomes" id="UP001445076">
    <property type="component" value="Unassembled WGS sequence"/>
</dbReference>
<accession>A0AAW0X2P0</accession>
<dbReference type="AlphaFoldDB" id="A0AAW0X2P0"/>
<feature type="transmembrane region" description="Helical" evidence="1">
    <location>
        <begin position="31"/>
        <end position="51"/>
    </location>
</feature>
<evidence type="ECO:0000256" key="1">
    <source>
        <dbReference type="SAM" id="Phobius"/>
    </source>
</evidence>
<organism evidence="2 3">
    <name type="scientific">Cherax quadricarinatus</name>
    <name type="common">Australian red claw crayfish</name>
    <dbReference type="NCBI Taxonomy" id="27406"/>
    <lineage>
        <taxon>Eukaryota</taxon>
        <taxon>Metazoa</taxon>
        <taxon>Ecdysozoa</taxon>
        <taxon>Arthropoda</taxon>
        <taxon>Crustacea</taxon>
        <taxon>Multicrustacea</taxon>
        <taxon>Malacostraca</taxon>
        <taxon>Eumalacostraca</taxon>
        <taxon>Eucarida</taxon>
        <taxon>Decapoda</taxon>
        <taxon>Pleocyemata</taxon>
        <taxon>Astacidea</taxon>
        <taxon>Parastacoidea</taxon>
        <taxon>Parastacidae</taxon>
        <taxon>Cherax</taxon>
    </lineage>
</organism>
<keyword evidence="3" id="KW-1185">Reference proteome</keyword>
<reference evidence="2 3" key="1">
    <citation type="journal article" date="2024" name="BMC Genomics">
        <title>Genome assembly of redclaw crayfish (Cherax quadricarinatus) provides insights into its immune adaptation and hypoxia tolerance.</title>
        <authorList>
            <person name="Liu Z."/>
            <person name="Zheng J."/>
            <person name="Li H."/>
            <person name="Fang K."/>
            <person name="Wang S."/>
            <person name="He J."/>
            <person name="Zhou D."/>
            <person name="Weng S."/>
            <person name="Chi M."/>
            <person name="Gu Z."/>
            <person name="He J."/>
            <person name="Li F."/>
            <person name="Wang M."/>
        </authorList>
    </citation>
    <scope>NUCLEOTIDE SEQUENCE [LARGE SCALE GENOMIC DNA]</scope>
    <source>
        <strain evidence="2">ZL_2023a</strain>
    </source>
</reference>
<protein>
    <recommendedName>
        <fullName evidence="4">UPAR/Ly6 domain-containing protein</fullName>
    </recommendedName>
</protein>
<gene>
    <name evidence="2" type="ORF">OTU49_004083</name>
</gene>
<sequence length="140" mass="14665">VRHCEGGLGGAAARAAPVLITSSHTRSTMKAVLSVIFLLGVLHGAVGFLCYSRGIGSDYTGVTFCPSGSCYSVGGSFFGATDSKKGCADKKYPFGCQEVGLPGFIAEHTCFCNSFLCNSSSMPPVFIPLLLLPYLLQKLL</sequence>
<proteinExistence type="predicted"/>